<evidence type="ECO:0000256" key="5">
    <source>
        <dbReference type="ARBA" id="ARBA00022927"/>
    </source>
</evidence>
<keyword evidence="2" id="KW-0813">Transport</keyword>
<accession>A0ABS6DSM7</accession>
<dbReference type="Proteomes" id="UP000812267">
    <property type="component" value="Unassembled WGS sequence"/>
</dbReference>
<keyword evidence="7 11" id="KW-0472">Membrane</keyword>
<feature type="transmembrane region" description="Helical" evidence="11">
    <location>
        <begin position="488"/>
        <end position="506"/>
    </location>
</feature>
<gene>
    <name evidence="13" type="primary">yidC</name>
    <name evidence="13" type="ORF">KQ878_01100</name>
</gene>
<keyword evidence="6 11" id="KW-1133">Transmembrane helix</keyword>
<dbReference type="NCBIfam" id="NF002567">
    <property type="entry name" value="PRK02201.1-2"/>
    <property type="match status" value="1"/>
</dbReference>
<keyword evidence="4 9" id="KW-0812">Transmembrane</keyword>
<proteinExistence type="inferred from homology"/>
<dbReference type="InterPro" id="IPR028055">
    <property type="entry name" value="YidC/Oxa/ALB_C"/>
</dbReference>
<name>A0ABS6DSM7_9MOLU</name>
<evidence type="ECO:0000256" key="4">
    <source>
        <dbReference type="ARBA" id="ARBA00022692"/>
    </source>
</evidence>
<evidence type="ECO:0000256" key="6">
    <source>
        <dbReference type="ARBA" id="ARBA00022989"/>
    </source>
</evidence>
<dbReference type="CDD" id="cd20070">
    <property type="entry name" value="5TM_YidC_Alb3"/>
    <property type="match status" value="1"/>
</dbReference>
<keyword evidence="14" id="KW-1185">Reference proteome</keyword>
<keyword evidence="3" id="KW-1003">Cell membrane</keyword>
<comment type="caution">
    <text evidence="13">The sequence shown here is derived from an EMBL/GenBank/DDBJ whole genome shotgun (WGS) entry which is preliminary data.</text>
</comment>
<feature type="transmembrane region" description="Helical" evidence="11">
    <location>
        <begin position="412"/>
        <end position="434"/>
    </location>
</feature>
<reference evidence="13" key="1">
    <citation type="submission" date="2021-06" db="EMBL/GenBank/DDBJ databases">
        <title>Novel Mycoplasma species detected in California sea lions (Zalophus californianus) from the USA.</title>
        <authorList>
            <person name="Volokhov D.V."/>
            <person name="Furtak V.A."/>
            <person name="Zagorodnyaya T.A."/>
        </authorList>
    </citation>
    <scope>NUCLEOTIDE SEQUENCE [LARGE SCALE GENOMIC DNA]</scope>
    <source>
        <strain evidence="13">CSL 4779</strain>
    </source>
</reference>
<feature type="transmembrane region" description="Helical" evidence="11">
    <location>
        <begin position="382"/>
        <end position="400"/>
    </location>
</feature>
<comment type="subcellular location">
    <subcellularLocation>
        <location evidence="1">Cell membrane</location>
        <topology evidence="1">Multi-pass membrane protein</topology>
    </subcellularLocation>
    <subcellularLocation>
        <location evidence="9">Membrane</location>
        <topology evidence="9">Multi-pass membrane protein</topology>
    </subcellularLocation>
</comment>
<feature type="transmembrane region" description="Helical" evidence="11">
    <location>
        <begin position="601"/>
        <end position="620"/>
    </location>
</feature>
<evidence type="ECO:0000259" key="12">
    <source>
        <dbReference type="Pfam" id="PF02096"/>
    </source>
</evidence>
<keyword evidence="8" id="KW-0143">Chaperone</keyword>
<dbReference type="EMBL" id="JAHMHK010000001">
    <property type="protein sequence ID" value="MBU4693483.1"/>
    <property type="molecule type" value="Genomic_DNA"/>
</dbReference>
<evidence type="ECO:0000256" key="9">
    <source>
        <dbReference type="RuleBase" id="RU003945"/>
    </source>
</evidence>
<feature type="transmembrane region" description="Helical" evidence="11">
    <location>
        <begin position="30"/>
        <end position="51"/>
    </location>
</feature>
<organism evidence="13 14">
    <name type="scientific">Mycoplasma zalophidermidis</name>
    <dbReference type="NCBI Taxonomy" id="398174"/>
    <lineage>
        <taxon>Bacteria</taxon>
        <taxon>Bacillati</taxon>
        <taxon>Mycoplasmatota</taxon>
        <taxon>Mollicutes</taxon>
        <taxon>Mycoplasmataceae</taxon>
        <taxon>Mycoplasma</taxon>
    </lineage>
</organism>
<dbReference type="PANTHER" id="PTHR12428">
    <property type="entry name" value="OXA1"/>
    <property type="match status" value="1"/>
</dbReference>
<dbReference type="PANTHER" id="PTHR12428:SF65">
    <property type="entry name" value="CYTOCHROME C OXIDASE ASSEMBLY PROTEIN COX18, MITOCHONDRIAL"/>
    <property type="match status" value="1"/>
</dbReference>
<comment type="similarity">
    <text evidence="9">Belongs to the OXA1/ALB3/YidC family.</text>
</comment>
<feature type="region of interest" description="Disordered" evidence="10">
    <location>
        <begin position="1"/>
        <end position="21"/>
    </location>
</feature>
<dbReference type="Pfam" id="PF02096">
    <property type="entry name" value="60KD_IMP"/>
    <property type="match status" value="1"/>
</dbReference>
<feature type="compositionally biased region" description="Low complexity" evidence="10">
    <location>
        <begin position="7"/>
        <end position="17"/>
    </location>
</feature>
<evidence type="ECO:0000256" key="10">
    <source>
        <dbReference type="SAM" id="MobiDB-lite"/>
    </source>
</evidence>
<evidence type="ECO:0000313" key="14">
    <source>
        <dbReference type="Proteomes" id="UP000812267"/>
    </source>
</evidence>
<dbReference type="InterPro" id="IPR047196">
    <property type="entry name" value="YidC_ALB_C"/>
</dbReference>
<protein>
    <submittedName>
        <fullName evidence="13">Membrane protein insertase YidC</fullName>
    </submittedName>
</protein>
<dbReference type="NCBIfam" id="TIGR03592">
    <property type="entry name" value="yidC_oxa1_cterm"/>
    <property type="match status" value="1"/>
</dbReference>
<evidence type="ECO:0000256" key="7">
    <source>
        <dbReference type="ARBA" id="ARBA00023136"/>
    </source>
</evidence>
<evidence type="ECO:0000256" key="2">
    <source>
        <dbReference type="ARBA" id="ARBA00022448"/>
    </source>
</evidence>
<feature type="transmembrane region" description="Helical" evidence="11">
    <location>
        <begin position="535"/>
        <end position="558"/>
    </location>
</feature>
<dbReference type="RefSeq" id="WP_216567771.1">
    <property type="nucleotide sequence ID" value="NZ_JAHMHK010000001.1"/>
</dbReference>
<evidence type="ECO:0000256" key="1">
    <source>
        <dbReference type="ARBA" id="ARBA00004651"/>
    </source>
</evidence>
<dbReference type="InterPro" id="IPR001708">
    <property type="entry name" value="YidC/ALB3/OXA1/COX18"/>
</dbReference>
<feature type="transmembrane region" description="Helical" evidence="11">
    <location>
        <begin position="579"/>
        <end position="595"/>
    </location>
</feature>
<evidence type="ECO:0000256" key="3">
    <source>
        <dbReference type="ARBA" id="ARBA00022475"/>
    </source>
</evidence>
<sequence>MRDRSNNFDFFKGKNNNQGPSKKKAVWKKVWLVIKIILYVLLFALTLTGCIQTMVIKSSNYTGAGTEFYDSQAKISPTVSTFIKKTAKNDTNNMKTGEYYEITYSPESNYHLAYKNYSDVIESLRKQAVQDGGKYGENGEFSSSIRYVDENLNETPIVTGETPNRYLYINSTAKNYQSIYKNWTSFKYLDTDFSLKAIIGEKQEDGLYLINNKSLAIYHPENKKLVVKKASLFTVYNDQEGYQNLPFQKYGRDVLEFLYRNTFVNNKYYDDAFNGKTYAEFMQSIIDGKKTTLTKKEYVALTRYHKVMDSYLDATLLKHTNTKLPLIDKFGVQLYDENGQKKISSLSTPESVIGAPSYAVKNTIPYAAAEPQISFYSFKSTLSYGPFFSFVIWPIAWLTFSVRTPLPDAHGWSTFLVLLIAVIITRLIVLAITWKATMSQSIQEELRVRKAKIDAKYAEFKGNKEMKMRQQQEISELYKKNGVSPMDAILSMVISFPIFIAMWRVIQSVPELKSTQFLGFDFAAVSYKRLFAGEYLYLILLILTAGTQFMSMFVPRLLNKRKTKHLSIEQRAAMKKSDKMQWIMMVVFVFITLIFTAGVQIYWFLTSAWSILQAVAIHFFKKSNFYKKRYNKKIIA</sequence>
<feature type="domain" description="Membrane insertase YidC/Oxa/ALB C-terminal" evidence="12">
    <location>
        <begin position="417"/>
        <end position="617"/>
    </location>
</feature>
<evidence type="ECO:0000256" key="8">
    <source>
        <dbReference type="ARBA" id="ARBA00023186"/>
    </source>
</evidence>
<evidence type="ECO:0000313" key="13">
    <source>
        <dbReference type="EMBL" id="MBU4693483.1"/>
    </source>
</evidence>
<keyword evidence="5" id="KW-0653">Protein transport</keyword>
<evidence type="ECO:0000256" key="11">
    <source>
        <dbReference type="SAM" id="Phobius"/>
    </source>
</evidence>